<dbReference type="Gene3D" id="2.40.50.140">
    <property type="entry name" value="Nucleic acid-binding proteins"/>
    <property type="match status" value="1"/>
</dbReference>
<dbReference type="GO" id="GO:0003743">
    <property type="term" value="F:translation initiation factor activity"/>
    <property type="evidence" value="ECO:0007669"/>
    <property type="project" value="UniProtKB-UniRule"/>
</dbReference>
<evidence type="ECO:0000256" key="4">
    <source>
        <dbReference type="NCBIfam" id="TIGR00008"/>
    </source>
</evidence>
<dbReference type="InterPro" id="IPR004368">
    <property type="entry name" value="TIF_IF1"/>
</dbReference>
<sequence length="72" mass="8237">MTREQKGVKAEGMVFEALPGLLFRVRLDDGKEVLAHLAGKMKINYIRVIPGDRVIVEMPSAEDRRGRIVRRF</sequence>
<gene>
    <name evidence="7" type="ORF">UY55_C0001G0234</name>
</gene>
<accession>A0A0G1WA31</accession>
<dbReference type="InterPro" id="IPR006196">
    <property type="entry name" value="RNA-binding_domain_S1_IF1"/>
</dbReference>
<name>A0A0G1WA31_9BACT</name>
<dbReference type="Pfam" id="PF01176">
    <property type="entry name" value="eIF-1a"/>
    <property type="match status" value="1"/>
</dbReference>
<keyword evidence="2 5" id="KW-0396">Initiation factor</keyword>
<reference evidence="7 8" key="1">
    <citation type="journal article" date="2015" name="Nature">
        <title>rRNA introns, odd ribosomes, and small enigmatic genomes across a large radiation of phyla.</title>
        <authorList>
            <person name="Brown C.T."/>
            <person name="Hug L.A."/>
            <person name="Thomas B.C."/>
            <person name="Sharon I."/>
            <person name="Castelle C.J."/>
            <person name="Singh A."/>
            <person name="Wilkins M.J."/>
            <person name="Williams K.H."/>
            <person name="Banfield J.F."/>
        </authorList>
    </citation>
    <scope>NUCLEOTIDE SEQUENCE [LARGE SCALE GENOMIC DNA]</scope>
</reference>
<dbReference type="EMBL" id="LCQK01000001">
    <property type="protein sequence ID" value="KKW15480.1"/>
    <property type="molecule type" value="Genomic_DNA"/>
</dbReference>
<feature type="domain" description="S1-like" evidence="6">
    <location>
        <begin position="1"/>
        <end position="72"/>
    </location>
</feature>
<dbReference type="PROSITE" id="PS50832">
    <property type="entry name" value="S1_IF1_TYPE"/>
    <property type="match status" value="1"/>
</dbReference>
<dbReference type="SUPFAM" id="SSF50249">
    <property type="entry name" value="Nucleic acid-binding proteins"/>
    <property type="match status" value="1"/>
</dbReference>
<dbReference type="NCBIfam" id="TIGR00008">
    <property type="entry name" value="infA"/>
    <property type="match status" value="1"/>
</dbReference>
<dbReference type="PANTHER" id="PTHR33370">
    <property type="entry name" value="TRANSLATION INITIATION FACTOR IF-1, CHLOROPLASTIC"/>
    <property type="match status" value="1"/>
</dbReference>
<evidence type="ECO:0000256" key="5">
    <source>
        <dbReference type="PROSITE-ProRule" id="PRU00181"/>
    </source>
</evidence>
<evidence type="ECO:0000313" key="8">
    <source>
        <dbReference type="Proteomes" id="UP000034224"/>
    </source>
</evidence>
<evidence type="ECO:0000256" key="2">
    <source>
        <dbReference type="ARBA" id="ARBA00022540"/>
    </source>
</evidence>
<comment type="similarity">
    <text evidence="1">Belongs to the IF-1 family.</text>
</comment>
<evidence type="ECO:0000256" key="3">
    <source>
        <dbReference type="ARBA" id="ARBA00022917"/>
    </source>
</evidence>
<dbReference type="STRING" id="1618665.UY55_C0001G0234"/>
<dbReference type="AlphaFoldDB" id="A0A0G1WA31"/>
<keyword evidence="3 5" id="KW-0648">Protein biosynthesis</keyword>
<evidence type="ECO:0000313" key="7">
    <source>
        <dbReference type="EMBL" id="KKW15480.1"/>
    </source>
</evidence>
<dbReference type="GO" id="GO:0043022">
    <property type="term" value="F:ribosome binding"/>
    <property type="evidence" value="ECO:0007669"/>
    <property type="project" value="TreeGrafter"/>
</dbReference>
<dbReference type="GO" id="GO:0005829">
    <property type="term" value="C:cytosol"/>
    <property type="evidence" value="ECO:0007669"/>
    <property type="project" value="TreeGrafter"/>
</dbReference>
<evidence type="ECO:0000259" key="6">
    <source>
        <dbReference type="PROSITE" id="PS50832"/>
    </source>
</evidence>
<dbReference type="InterPro" id="IPR012340">
    <property type="entry name" value="NA-bd_OB-fold"/>
</dbReference>
<dbReference type="GO" id="GO:0003723">
    <property type="term" value="F:RNA binding"/>
    <property type="evidence" value="ECO:0007669"/>
    <property type="project" value="InterPro"/>
</dbReference>
<protein>
    <recommendedName>
        <fullName evidence="4">Translation initiation factor IF-1</fullName>
    </recommendedName>
</protein>
<organism evidence="7 8">
    <name type="scientific">Candidatus Jorgensenbacteria bacterium GW2011_GWB1_50_10</name>
    <dbReference type="NCBI Taxonomy" id="1618665"/>
    <lineage>
        <taxon>Bacteria</taxon>
        <taxon>Candidatus Joergenseniibacteriota</taxon>
    </lineage>
</organism>
<proteinExistence type="inferred from homology"/>
<dbReference type="Proteomes" id="UP000034224">
    <property type="component" value="Unassembled WGS sequence"/>
</dbReference>
<comment type="caution">
    <text evidence="7">The sequence shown here is derived from an EMBL/GenBank/DDBJ whole genome shotgun (WGS) entry which is preliminary data.</text>
</comment>
<evidence type="ECO:0000256" key="1">
    <source>
        <dbReference type="ARBA" id="ARBA00010939"/>
    </source>
</evidence>
<dbReference type="PANTHER" id="PTHR33370:SF1">
    <property type="entry name" value="TRANSLATION INITIATION FACTOR IF-1, CHLOROPLASTIC"/>
    <property type="match status" value="1"/>
</dbReference>